<gene>
    <name evidence="1" type="ORF">CBA19CS42_36760</name>
</gene>
<accession>A0AA37II65</accession>
<proteinExistence type="predicted"/>
<dbReference type="Proteomes" id="UP001055111">
    <property type="component" value="Unassembled WGS sequence"/>
</dbReference>
<dbReference type="RefSeq" id="WP_238217880.1">
    <property type="nucleotide sequence ID" value="NZ_BPUS01000032.1"/>
</dbReference>
<protein>
    <submittedName>
        <fullName evidence="1">Uncharacterized protein</fullName>
    </submittedName>
</protein>
<dbReference type="AlphaFoldDB" id="A0AA37II65"/>
<name>A0AA37II65_9BURK</name>
<evidence type="ECO:0000313" key="1">
    <source>
        <dbReference type="EMBL" id="GJH30190.1"/>
    </source>
</evidence>
<dbReference type="EMBL" id="BPUS01000032">
    <property type="protein sequence ID" value="GJH30190.1"/>
    <property type="molecule type" value="Genomic_DNA"/>
</dbReference>
<comment type="caution">
    <text evidence="1">The sequence shown here is derived from an EMBL/GenBank/DDBJ whole genome shotgun (WGS) entry which is preliminary data.</text>
</comment>
<evidence type="ECO:0000313" key="2">
    <source>
        <dbReference type="Proteomes" id="UP001055111"/>
    </source>
</evidence>
<reference evidence="1" key="1">
    <citation type="submission" date="2022-09" db="EMBL/GenBank/DDBJ databases">
        <title>Isolation and characterization of 3-chlorobenzoate degrading bacteria from soils in Shizuoka.</title>
        <authorList>
            <person name="Ifat A."/>
            <person name="Ogawa N."/>
            <person name="Kimbara K."/>
            <person name="Moriuchi R."/>
            <person name="Dohra H."/>
            <person name="Shintani M."/>
        </authorList>
    </citation>
    <scope>NUCLEOTIDE SEQUENCE</scope>
    <source>
        <strain evidence="1">19CS4-2</strain>
    </source>
</reference>
<sequence>MGAKEDGQQKALRFDHVIVLMLENWFVDHLFGCLAQCDQSARVSFRESIVHR</sequence>
<organism evidence="1 2">
    <name type="scientific">Caballeronia novacaledonica</name>
    <dbReference type="NCBI Taxonomy" id="1544861"/>
    <lineage>
        <taxon>Bacteria</taxon>
        <taxon>Pseudomonadati</taxon>
        <taxon>Pseudomonadota</taxon>
        <taxon>Betaproteobacteria</taxon>
        <taxon>Burkholderiales</taxon>
        <taxon>Burkholderiaceae</taxon>
        <taxon>Caballeronia</taxon>
    </lineage>
</organism>